<evidence type="ECO:0000256" key="3">
    <source>
        <dbReference type="ARBA" id="ARBA00022801"/>
    </source>
</evidence>
<dbReference type="SUPFAM" id="SSF52799">
    <property type="entry name" value="(Phosphotyrosine protein) phosphatases II"/>
    <property type="match status" value="2"/>
</dbReference>
<dbReference type="PANTHER" id="PTHR23339">
    <property type="entry name" value="TYROSINE SPECIFIC PROTEIN PHOSPHATASE AND DUAL SPECIFICITY PROTEIN PHOSPHATASE"/>
    <property type="match status" value="1"/>
</dbReference>
<evidence type="ECO:0000259" key="6">
    <source>
        <dbReference type="PROSITE" id="PS50056"/>
    </source>
</evidence>
<evidence type="ECO:0000256" key="2">
    <source>
        <dbReference type="ARBA" id="ARBA00013064"/>
    </source>
</evidence>
<keyword evidence="3" id="KW-0378">Hydrolase</keyword>
<dbReference type="Pfam" id="PF14671">
    <property type="entry name" value="DSPn"/>
    <property type="match status" value="1"/>
</dbReference>
<comment type="similarity">
    <text evidence="1">Belongs to the protein-tyrosine phosphatase family. Non-receptor class CDC14 subfamily.</text>
</comment>
<dbReference type="Proteomes" id="UP000823046">
    <property type="component" value="Unassembled WGS sequence"/>
</dbReference>
<protein>
    <recommendedName>
        <fullName evidence="2">protein-tyrosine-phosphatase</fullName>
        <ecNumber evidence="2">3.1.3.48</ecNumber>
    </recommendedName>
</protein>
<dbReference type="Gene3D" id="3.90.190.10">
    <property type="entry name" value="Protein tyrosine phosphatase superfamily"/>
    <property type="match status" value="2"/>
</dbReference>
<dbReference type="SMART" id="SM00195">
    <property type="entry name" value="DSPc"/>
    <property type="match status" value="1"/>
</dbReference>
<keyword evidence="8" id="KW-1185">Reference proteome</keyword>
<dbReference type="InterPro" id="IPR016130">
    <property type="entry name" value="Tyr_Pase_AS"/>
</dbReference>
<accession>A0ABQ7J939</accession>
<sequence length="477" mass="54337">MCLFPLSAQRSFFMCFTMSKNKLKATAPLTDMITIIPNRLYWTSLDNPPESSSTVHYFSIDDIFVYEPFYQDFGPLDLGCTYRYCRLVLEELNEATANDGIVVHYCSCFPEKRTNSVYLICAFQVIILNQKAADAFAPFKNIHPSLLDFRDASFGDCAYRLPVLHFLKGLELAIHLLIRMINEAVSTLYILIAIYQWSILYILDPSVHYLMHTLGWFSFDSFDLGEYEYYSQIENGDLNWIIPGKFIAFSSPLSEDAEEGEFEGINAKEYVGIFKKLNVTSVIRLNKQLYDRNIFVKNGIKHFDLYFADGSCPSRDIIQEFLRISEGQEGAIAVHCQAGLGRTGSLIGCYGIKKYRFPASYWIAWNRICRPGSVLGLQQYFLNAYQNELFTFEDENISIDRLPSGALPDTLEQQLTNLSIEENEKQEEPSEGKLLSLSKWRRSSLSSNLKGLILGNSWKSIAGKDSSPCSPSKERGQ</sequence>
<evidence type="ECO:0000313" key="8">
    <source>
        <dbReference type="Proteomes" id="UP000823046"/>
    </source>
</evidence>
<evidence type="ECO:0000313" key="7">
    <source>
        <dbReference type="EMBL" id="KAF8820485.1"/>
    </source>
</evidence>
<dbReference type="EMBL" id="JADAQX010000373">
    <property type="protein sequence ID" value="KAF8820485.1"/>
    <property type="molecule type" value="Genomic_DNA"/>
</dbReference>
<dbReference type="InterPro" id="IPR029021">
    <property type="entry name" value="Prot-tyrosine_phosphatase-like"/>
</dbReference>
<dbReference type="CDD" id="cd17657">
    <property type="entry name" value="CDC14_N"/>
    <property type="match status" value="1"/>
</dbReference>
<dbReference type="Pfam" id="PF22785">
    <property type="entry name" value="Tc-R-P"/>
    <property type="match status" value="1"/>
</dbReference>
<evidence type="ECO:0000256" key="1">
    <source>
        <dbReference type="ARBA" id="ARBA00007315"/>
    </source>
</evidence>
<comment type="caution">
    <text evidence="7">The sequence shown here is derived from an EMBL/GenBank/DDBJ whole genome shotgun (WGS) entry which is preliminary data.</text>
</comment>
<evidence type="ECO:0000259" key="5">
    <source>
        <dbReference type="PROSITE" id="PS50054"/>
    </source>
</evidence>
<dbReference type="InterPro" id="IPR044506">
    <property type="entry name" value="CDC14_C"/>
</dbReference>
<dbReference type="CDD" id="cd14499">
    <property type="entry name" value="CDC14_C"/>
    <property type="match status" value="1"/>
</dbReference>
<dbReference type="EC" id="3.1.3.48" evidence="2"/>
<dbReference type="PROSITE" id="PS50054">
    <property type="entry name" value="TYR_PHOSPHATASE_DUAL"/>
    <property type="match status" value="1"/>
</dbReference>
<proteinExistence type="inferred from homology"/>
<dbReference type="PROSITE" id="PS00383">
    <property type="entry name" value="TYR_PHOSPHATASE_1"/>
    <property type="match status" value="1"/>
</dbReference>
<dbReference type="InterPro" id="IPR050561">
    <property type="entry name" value="PTP"/>
</dbReference>
<gene>
    <name evidence="7" type="ORF">IE077_003124</name>
</gene>
<keyword evidence="4" id="KW-0904">Protein phosphatase</keyword>
<name>A0ABQ7J939_9APIC</name>
<reference evidence="7 8" key="1">
    <citation type="journal article" date="2020" name="bioRxiv">
        <title>Metabolic contributions of an alphaproteobacterial endosymbiont in the apicomplexan Cardiosporidium cionae.</title>
        <authorList>
            <person name="Hunter E.S."/>
            <person name="Paight C.J."/>
            <person name="Lane C.E."/>
        </authorList>
    </citation>
    <scope>NUCLEOTIDE SEQUENCE [LARGE SCALE GENOMIC DNA]</scope>
    <source>
        <strain evidence="7">ESH_2018</strain>
    </source>
</reference>
<dbReference type="InterPro" id="IPR020422">
    <property type="entry name" value="TYR_PHOSPHATASE_DUAL_dom"/>
</dbReference>
<dbReference type="InterPro" id="IPR029260">
    <property type="entry name" value="DSPn"/>
</dbReference>
<feature type="domain" description="Tyrosine-protein phosphatase" evidence="5">
    <location>
        <begin position="236"/>
        <end position="394"/>
    </location>
</feature>
<evidence type="ECO:0000256" key="4">
    <source>
        <dbReference type="ARBA" id="ARBA00022912"/>
    </source>
</evidence>
<feature type="domain" description="Tyrosine specific protein phosphatases" evidence="6">
    <location>
        <begin position="315"/>
        <end position="381"/>
    </location>
</feature>
<dbReference type="PROSITE" id="PS50056">
    <property type="entry name" value="TYR_PHOSPHATASE_2"/>
    <property type="match status" value="1"/>
</dbReference>
<dbReference type="InterPro" id="IPR000387">
    <property type="entry name" value="Tyr_Pase_dom"/>
</dbReference>
<organism evidence="7 8">
    <name type="scientific">Cardiosporidium cionae</name>
    <dbReference type="NCBI Taxonomy" id="476202"/>
    <lineage>
        <taxon>Eukaryota</taxon>
        <taxon>Sar</taxon>
        <taxon>Alveolata</taxon>
        <taxon>Apicomplexa</taxon>
        <taxon>Aconoidasida</taxon>
        <taxon>Nephromycida</taxon>
        <taxon>Cardiosporidium</taxon>
    </lineage>
</organism>